<dbReference type="EMBL" id="BAABHJ010000037">
    <property type="protein sequence ID" value="GAA4616727.1"/>
    <property type="molecule type" value="Genomic_DNA"/>
</dbReference>
<comment type="caution">
    <text evidence="2">The sequence shown here is derived from an EMBL/GenBank/DDBJ whole genome shotgun (WGS) entry which is preliminary data.</text>
</comment>
<dbReference type="PANTHER" id="PTHR21621:SF0">
    <property type="entry name" value="BETA-CITRYLGLUTAMATE SYNTHASE B-RELATED"/>
    <property type="match status" value="1"/>
</dbReference>
<organism evidence="2 3">
    <name type="scientific">Actinoallomurus liliacearum</name>
    <dbReference type="NCBI Taxonomy" id="1080073"/>
    <lineage>
        <taxon>Bacteria</taxon>
        <taxon>Bacillati</taxon>
        <taxon>Actinomycetota</taxon>
        <taxon>Actinomycetes</taxon>
        <taxon>Streptosporangiales</taxon>
        <taxon>Thermomonosporaceae</taxon>
        <taxon>Actinoallomurus</taxon>
    </lineage>
</organism>
<proteinExistence type="predicted"/>
<feature type="domain" description="MvdD-like pre-ATP grasp" evidence="1">
    <location>
        <begin position="5"/>
        <end position="77"/>
    </location>
</feature>
<dbReference type="InterPro" id="IPR048936">
    <property type="entry name" value="MvdD-like_ATPgrasp"/>
</dbReference>
<dbReference type="Proteomes" id="UP001500212">
    <property type="component" value="Unassembled WGS sequence"/>
</dbReference>
<evidence type="ECO:0000313" key="2">
    <source>
        <dbReference type="EMBL" id="GAA4616727.1"/>
    </source>
</evidence>
<accession>A0ABP8TWD0</accession>
<keyword evidence="3" id="KW-1185">Reference proteome</keyword>
<name>A0ABP8TWD0_9ACTN</name>
<dbReference type="RefSeq" id="WP_345365017.1">
    <property type="nucleotide sequence ID" value="NZ_BAABHJ010000037.1"/>
</dbReference>
<protein>
    <submittedName>
        <fullName evidence="2">ATP-grasp ribosomal peptide maturase</fullName>
    </submittedName>
</protein>
<evidence type="ECO:0000313" key="3">
    <source>
        <dbReference type="Proteomes" id="UP001500212"/>
    </source>
</evidence>
<dbReference type="Gene3D" id="3.30.470.20">
    <property type="entry name" value="ATP-grasp fold, B domain"/>
    <property type="match status" value="1"/>
</dbReference>
<dbReference type="SUPFAM" id="SSF56059">
    <property type="entry name" value="Glutathione synthetase ATP-binding domain-like"/>
    <property type="match status" value="1"/>
</dbReference>
<sequence length="336" mass="36364">MRPLVLVITERCDLTADRVIDRLRARGIATARVDYGDFPARAVMSARLHEERWCGELVADGLSLRIDEVTAAYYRKPSRVRPAAPPSGAARGGAVPGGGAAEYAEEFAAIETRHGFVGVIEALDCRWLNHPAAIRAAEWKPSQLRTAHRAGLAVPRTLITNDPEEGRRFVRSIGGSAVYKTMAAHTYQGSADGPQTVYATVVSAEDIDDSVSGAAHLFQEPVVKRSEARITVVGHQVFGTEIIARSEAARADWRSDYGRLDYRPIEVPSSVRSGLLRTTASYGLSFCSADFALTEAGEWVFLDLNPNGQWAWLEAVSPDDGCGPVTAAIADLLARC</sequence>
<evidence type="ECO:0000259" key="1">
    <source>
        <dbReference type="Pfam" id="PF21068"/>
    </source>
</evidence>
<dbReference type="PANTHER" id="PTHR21621">
    <property type="entry name" value="RIBOSOMAL PROTEIN S6 MODIFICATION PROTEIN"/>
    <property type="match status" value="1"/>
</dbReference>
<gene>
    <name evidence="2" type="primary">tgmB</name>
    <name evidence="2" type="ORF">GCM10023195_74470</name>
</gene>
<reference evidence="3" key="1">
    <citation type="journal article" date="2019" name="Int. J. Syst. Evol. Microbiol.">
        <title>The Global Catalogue of Microorganisms (GCM) 10K type strain sequencing project: providing services to taxonomists for standard genome sequencing and annotation.</title>
        <authorList>
            <consortium name="The Broad Institute Genomics Platform"/>
            <consortium name="The Broad Institute Genome Sequencing Center for Infectious Disease"/>
            <person name="Wu L."/>
            <person name="Ma J."/>
        </authorList>
    </citation>
    <scope>NUCLEOTIDE SEQUENCE [LARGE SCALE GENOMIC DNA]</scope>
    <source>
        <strain evidence="3">JCM 17938</strain>
    </source>
</reference>
<dbReference type="Pfam" id="PF21068">
    <property type="entry name" value="ATPgraspMvdD"/>
    <property type="match status" value="1"/>
</dbReference>